<keyword evidence="7" id="KW-0830">Ubiquinone</keyword>
<dbReference type="SUPFAM" id="SSF53335">
    <property type="entry name" value="S-adenosyl-L-methionine-dependent methyltransferases"/>
    <property type="match status" value="1"/>
</dbReference>
<dbReference type="PANTHER" id="PTHR13090">
    <property type="entry name" value="ARGININE-HYDROXYLASE NDUFAF5, MITOCHONDRIAL"/>
    <property type="match status" value="1"/>
</dbReference>
<accession>A0A2P2HXL0</accession>
<dbReference type="InterPro" id="IPR050602">
    <property type="entry name" value="Malonyl-ACP_OMT"/>
</dbReference>
<keyword evidence="2" id="KW-0808">Transferase</keyword>
<sequence>MQRERAAAKEDAKIYDYLKDEVGYRLADRIFDIKREFDVGLDLGCGRGHLSKNITDAAMKKLYMGEFSPAALESAAVPYCSNLIVEKLHIDEEEPLPFQTKYLDVVLSNLSLHWVNNLPGCLREVRRVLKDDGVLLASMFGGDTLYQLRSSLLMAEMEREGGISSHISPFTEVQDIGGLLGQAGFEELTIDTEDITIGYPSMFELLWDLQGMAENNASVTRKPYISRDTLMAAAALYQEMYGTEEGIPATFQIIYMIGWKPNPNAVLEPAARGSGQVSLKDLSRLDELVKEKGISGKVAFIKELEQSVRRYDYDDIGDGKSGKPDDK</sequence>
<name>A0A2P2HXL0_9CRUS</name>
<dbReference type="InterPro" id="IPR013216">
    <property type="entry name" value="Methyltransf_11"/>
</dbReference>
<feature type="domain" description="Methyltransferase type 11" evidence="6">
    <location>
        <begin position="41"/>
        <end position="136"/>
    </location>
</feature>
<dbReference type="Pfam" id="PF08241">
    <property type="entry name" value="Methyltransf_11"/>
    <property type="match status" value="1"/>
</dbReference>
<dbReference type="GO" id="GO:0005739">
    <property type="term" value="C:mitochondrion"/>
    <property type="evidence" value="ECO:0007669"/>
    <property type="project" value="TreeGrafter"/>
</dbReference>
<evidence type="ECO:0000256" key="1">
    <source>
        <dbReference type="ARBA" id="ARBA00022603"/>
    </source>
</evidence>
<evidence type="ECO:0000256" key="4">
    <source>
        <dbReference type="ARBA" id="ARBA00041833"/>
    </source>
</evidence>
<evidence type="ECO:0000259" key="6">
    <source>
        <dbReference type="Pfam" id="PF08241"/>
    </source>
</evidence>
<reference evidence="7" key="1">
    <citation type="journal article" date="2018" name="Biosci. Biotechnol. Biochem.">
        <title>Polysaccharide hydrolase of the hadal zone amphipods Hirondellea gigas.</title>
        <authorList>
            <person name="Kobayashi H."/>
            <person name="Nagahama T."/>
            <person name="Arai W."/>
            <person name="Sasagawa Y."/>
            <person name="Umeda M."/>
            <person name="Hayashi T."/>
            <person name="Nikaido I."/>
            <person name="Watanabe H."/>
            <person name="Oguri K."/>
            <person name="Kitazato H."/>
            <person name="Fujioka K."/>
            <person name="Kido Y."/>
            <person name="Takami H."/>
        </authorList>
    </citation>
    <scope>NUCLEOTIDE SEQUENCE</scope>
    <source>
        <tissue evidence="7">Whole body</tissue>
    </source>
</reference>
<evidence type="ECO:0000256" key="2">
    <source>
        <dbReference type="ARBA" id="ARBA00022679"/>
    </source>
</evidence>
<dbReference type="GO" id="GO:0032981">
    <property type="term" value="P:mitochondrial respiratory chain complex I assembly"/>
    <property type="evidence" value="ECO:0007669"/>
    <property type="project" value="TreeGrafter"/>
</dbReference>
<evidence type="ECO:0000256" key="3">
    <source>
        <dbReference type="ARBA" id="ARBA00040937"/>
    </source>
</evidence>
<dbReference type="AlphaFoldDB" id="A0A2P2HXL0"/>
<dbReference type="GO" id="GO:0008757">
    <property type="term" value="F:S-adenosylmethionine-dependent methyltransferase activity"/>
    <property type="evidence" value="ECO:0007669"/>
    <property type="project" value="InterPro"/>
</dbReference>
<keyword evidence="1" id="KW-0489">Methyltransferase</keyword>
<dbReference type="CDD" id="cd02440">
    <property type="entry name" value="AdoMet_MTases"/>
    <property type="match status" value="1"/>
</dbReference>
<proteinExistence type="evidence at transcript level"/>
<dbReference type="EMBL" id="IACF01000736">
    <property type="protein sequence ID" value="LAB66492.1"/>
    <property type="molecule type" value="mRNA"/>
</dbReference>
<dbReference type="Gene3D" id="3.40.50.150">
    <property type="entry name" value="Vaccinia Virus protein VP39"/>
    <property type="match status" value="1"/>
</dbReference>
<dbReference type="InterPro" id="IPR029063">
    <property type="entry name" value="SAM-dependent_MTases_sf"/>
</dbReference>
<organism evidence="7">
    <name type="scientific">Hirondellea gigas</name>
    <dbReference type="NCBI Taxonomy" id="1518452"/>
    <lineage>
        <taxon>Eukaryota</taxon>
        <taxon>Metazoa</taxon>
        <taxon>Ecdysozoa</taxon>
        <taxon>Arthropoda</taxon>
        <taxon>Crustacea</taxon>
        <taxon>Multicrustacea</taxon>
        <taxon>Malacostraca</taxon>
        <taxon>Eumalacostraca</taxon>
        <taxon>Peracarida</taxon>
        <taxon>Amphipoda</taxon>
        <taxon>Amphilochidea</taxon>
        <taxon>Lysianassida</taxon>
        <taxon>Lysianassidira</taxon>
        <taxon>Lysianassoidea</taxon>
        <taxon>Lysianassidae</taxon>
        <taxon>Hirondellea</taxon>
    </lineage>
</organism>
<protein>
    <recommendedName>
        <fullName evidence="3">Arginine-hydroxylase NDUFAF5, mitochondrial</fullName>
    </recommendedName>
    <alternativeName>
        <fullName evidence="4">NADH dehydrogenase [ubiquinone] 1 alpha subcomplex assembly factor 5</fullName>
    </alternativeName>
    <alternativeName>
        <fullName evidence="5">Putative methyltransferase NDUFAF5</fullName>
    </alternativeName>
</protein>
<evidence type="ECO:0000313" key="7">
    <source>
        <dbReference type="EMBL" id="LAB66492.1"/>
    </source>
</evidence>
<dbReference type="GO" id="GO:0032259">
    <property type="term" value="P:methylation"/>
    <property type="evidence" value="ECO:0007669"/>
    <property type="project" value="UniProtKB-KW"/>
</dbReference>
<evidence type="ECO:0000256" key="5">
    <source>
        <dbReference type="ARBA" id="ARBA00042549"/>
    </source>
</evidence>
<dbReference type="PANTHER" id="PTHR13090:SF1">
    <property type="entry name" value="ARGININE-HYDROXYLASE NDUFAF5, MITOCHONDRIAL"/>
    <property type="match status" value="1"/>
</dbReference>